<dbReference type="InterPro" id="IPR053178">
    <property type="entry name" value="Osmoadaptation_assoc"/>
</dbReference>
<dbReference type="Gene3D" id="4.10.240.10">
    <property type="entry name" value="Zn(2)-C6 fungal-type DNA-binding domain"/>
    <property type="match status" value="1"/>
</dbReference>
<dbReference type="SUPFAM" id="SSF57701">
    <property type="entry name" value="Zn2/Cys6 DNA-binding domain"/>
    <property type="match status" value="1"/>
</dbReference>
<sequence length="549" mass="60911">MVNIPGTSKRCKQCSVRRVKCDLGQPSCTRCLKSGIKCSGPTAGSVFVHRDVNNIHRVSDRKMLSHAFQNRHLDITTLPTAAIKELHGSAQSNKLIAPISIPSSLGCSMDLYRSAVADLWIVTCHPATVPIDQNVESPMSSSAREILPLAFGSKTLDSALFAVATMFMGKLRSDSKLQGLALAAYPPALSRFRSELALGFGSKASQTNRTVRAIAISLTLLFYEWLANGSKGEGYRFHLNGALDLIKNSGPEALESPITKAAYTDLRCGALGEALKSRKATFLASDQWFTITNKLSIKNHRQLLLDIVAHIPGLLERGDQLKLLGPIELKDAINLGATDECCHQNARSLQIIEYFGDCDSIIRKLHCWLKSLEESEGGRVWWYSDEKTPDQNFQQRRAKKSNEDIYSSTIHFSNPWIPGVVIYYWSSLLELSSTILEVRQLMNHNSPYAPCLGVLSADSPSLFMRLETVNEFAIHLCQTVIHLSSTLEGCTMSHIPAELAEQYFTRLLSANHESLLQKDAEYLKNREKAYIGLQLCRKGLDILRSTVRA</sequence>
<protein>
    <recommendedName>
        <fullName evidence="2">Zn(2)-C6 fungal-type domain-containing protein</fullName>
    </recommendedName>
</protein>
<dbReference type="SMART" id="SM00066">
    <property type="entry name" value="GAL4"/>
    <property type="match status" value="1"/>
</dbReference>
<evidence type="ECO:0000313" key="3">
    <source>
        <dbReference type="EMBL" id="QYT02135.1"/>
    </source>
</evidence>
<evidence type="ECO:0000256" key="1">
    <source>
        <dbReference type="ARBA" id="ARBA00023242"/>
    </source>
</evidence>
<keyword evidence="1" id="KW-0539">Nucleus</keyword>
<gene>
    <name evidence="3" type="ORF">H0G86_009142</name>
</gene>
<dbReference type="PANTHER" id="PTHR38111">
    <property type="entry name" value="ZN(2)-C6 FUNGAL-TYPE DOMAIN-CONTAINING PROTEIN-RELATED"/>
    <property type="match status" value="1"/>
</dbReference>
<dbReference type="InterPro" id="IPR001138">
    <property type="entry name" value="Zn2Cys6_DnaBD"/>
</dbReference>
<dbReference type="CDD" id="cd00067">
    <property type="entry name" value="GAL4"/>
    <property type="match status" value="1"/>
</dbReference>
<dbReference type="InterPro" id="IPR021858">
    <property type="entry name" value="Fun_TF"/>
</dbReference>
<evidence type="ECO:0000259" key="2">
    <source>
        <dbReference type="PROSITE" id="PS50048"/>
    </source>
</evidence>
<dbReference type="Proteomes" id="UP000826661">
    <property type="component" value="Chromosome V"/>
</dbReference>
<keyword evidence="4" id="KW-1185">Reference proteome</keyword>
<dbReference type="PANTHER" id="PTHR38111:SF11">
    <property type="entry name" value="TRANSCRIPTION FACTOR DOMAIN-CONTAINING PROTEIN-RELATED"/>
    <property type="match status" value="1"/>
</dbReference>
<dbReference type="Pfam" id="PF00172">
    <property type="entry name" value="Zn_clus"/>
    <property type="match status" value="1"/>
</dbReference>
<feature type="domain" description="Zn(2)-C6 fungal-type" evidence="2">
    <location>
        <begin position="10"/>
        <end position="39"/>
    </location>
</feature>
<dbReference type="Pfam" id="PF11951">
    <property type="entry name" value="Fungal_trans_2"/>
    <property type="match status" value="1"/>
</dbReference>
<reference evidence="3 4" key="1">
    <citation type="journal article" date="2021" name="BMC Genomics">
        <title>Telomere-to-telomere genome assembly of asparaginase-producing Trichoderma simmonsii.</title>
        <authorList>
            <person name="Chung D."/>
            <person name="Kwon Y.M."/>
            <person name="Yang Y."/>
        </authorList>
    </citation>
    <scope>NUCLEOTIDE SEQUENCE [LARGE SCALE GENOMIC DNA]</scope>
    <source>
        <strain evidence="3 4">GH-Sj1</strain>
    </source>
</reference>
<dbReference type="InterPro" id="IPR036864">
    <property type="entry name" value="Zn2-C6_fun-type_DNA-bd_sf"/>
</dbReference>
<dbReference type="PROSITE" id="PS50048">
    <property type="entry name" value="ZN2_CY6_FUNGAL_2"/>
    <property type="match status" value="1"/>
</dbReference>
<accession>A0A8G0PK13</accession>
<dbReference type="GO" id="GO:0008270">
    <property type="term" value="F:zinc ion binding"/>
    <property type="evidence" value="ECO:0007669"/>
    <property type="project" value="InterPro"/>
</dbReference>
<dbReference type="GO" id="GO:0000981">
    <property type="term" value="F:DNA-binding transcription factor activity, RNA polymerase II-specific"/>
    <property type="evidence" value="ECO:0007669"/>
    <property type="project" value="InterPro"/>
</dbReference>
<organism evidence="3 4">
    <name type="scientific">Trichoderma simmonsii</name>
    <dbReference type="NCBI Taxonomy" id="1491479"/>
    <lineage>
        <taxon>Eukaryota</taxon>
        <taxon>Fungi</taxon>
        <taxon>Dikarya</taxon>
        <taxon>Ascomycota</taxon>
        <taxon>Pezizomycotina</taxon>
        <taxon>Sordariomycetes</taxon>
        <taxon>Hypocreomycetidae</taxon>
        <taxon>Hypocreales</taxon>
        <taxon>Hypocreaceae</taxon>
        <taxon>Trichoderma</taxon>
    </lineage>
</organism>
<dbReference type="AlphaFoldDB" id="A0A8G0PK13"/>
<evidence type="ECO:0000313" key="4">
    <source>
        <dbReference type="Proteomes" id="UP000826661"/>
    </source>
</evidence>
<proteinExistence type="predicted"/>
<name>A0A8G0PK13_9HYPO</name>
<dbReference type="EMBL" id="CP075868">
    <property type="protein sequence ID" value="QYT02135.1"/>
    <property type="molecule type" value="Genomic_DNA"/>
</dbReference>